<dbReference type="GO" id="GO:0005737">
    <property type="term" value="C:cytoplasm"/>
    <property type="evidence" value="ECO:0007669"/>
    <property type="project" value="InterPro"/>
</dbReference>
<dbReference type="InterPro" id="IPR043472">
    <property type="entry name" value="Macro_dom-like"/>
</dbReference>
<evidence type="ECO:0000256" key="3">
    <source>
        <dbReference type="ARBA" id="ARBA00009528"/>
    </source>
</evidence>
<evidence type="ECO:0000256" key="6">
    <source>
        <dbReference type="ARBA" id="ARBA00022801"/>
    </source>
</evidence>
<organism evidence="8 9">
    <name type="scientific">Conidiobolus coronatus (strain ATCC 28846 / CBS 209.66 / NRRL 28638)</name>
    <name type="common">Delacroixia coronata</name>
    <dbReference type="NCBI Taxonomy" id="796925"/>
    <lineage>
        <taxon>Eukaryota</taxon>
        <taxon>Fungi</taxon>
        <taxon>Fungi incertae sedis</taxon>
        <taxon>Zoopagomycota</taxon>
        <taxon>Entomophthoromycotina</taxon>
        <taxon>Entomophthoromycetes</taxon>
        <taxon>Entomophthorales</taxon>
        <taxon>Ancylistaceae</taxon>
        <taxon>Conidiobolus</taxon>
    </lineage>
</organism>
<dbReference type="InterPro" id="IPR000819">
    <property type="entry name" value="Peptidase_M17_C"/>
</dbReference>
<dbReference type="EMBL" id="KQ964440">
    <property type="protein sequence ID" value="KXN73191.1"/>
    <property type="molecule type" value="Genomic_DNA"/>
</dbReference>
<dbReference type="SUPFAM" id="SSF52949">
    <property type="entry name" value="Macro domain-like"/>
    <property type="match status" value="1"/>
</dbReference>
<keyword evidence="5" id="KW-0645">Protease</keyword>
<protein>
    <submittedName>
        <fullName evidence="8">Leucine aminopeptidase 3</fullName>
    </submittedName>
</protein>
<proteinExistence type="inferred from homology"/>
<name>A0A137PE26_CONC2</name>
<dbReference type="CDD" id="cd00433">
    <property type="entry name" value="Peptidase_M17"/>
    <property type="match status" value="1"/>
</dbReference>
<comment type="catalytic activity">
    <reaction evidence="1">
        <text>Release of an N-terminal amino acid, Xaa-|-Yaa-, in which Xaa is preferably Leu, but may be other amino acids including Pro although not Arg or Lys, and Yaa may be Pro. Amino acid amides and methyl esters are also readily hydrolyzed, but rates on arylamides are exceedingly low.</text>
        <dbReference type="EC" id="3.4.11.1"/>
    </reaction>
</comment>
<comment type="similarity">
    <text evidence="3">Belongs to the peptidase M17 family.</text>
</comment>
<dbReference type="GO" id="GO:0070006">
    <property type="term" value="F:metalloaminopeptidase activity"/>
    <property type="evidence" value="ECO:0007669"/>
    <property type="project" value="InterPro"/>
</dbReference>
<dbReference type="Pfam" id="PF00883">
    <property type="entry name" value="Peptidase_M17"/>
    <property type="match status" value="1"/>
</dbReference>
<comment type="catalytic activity">
    <reaction evidence="2">
        <text>Release of N-terminal proline from a peptide.</text>
        <dbReference type="EC" id="3.4.11.5"/>
    </reaction>
</comment>
<dbReference type="STRING" id="796925.A0A137PE26"/>
<sequence>MSKPTADGLVLGYYKDLTLTPSSSQLPAESVKNLEKLLKVSGAQGKAGESRIFFGVEGLPPKVALVSFGNKDTELLVKLENARKATAIGAKLLRAHQVTNVEIDASIDSHAAAEGVKLGTYKFEGSKAKTESEKQTIEYSPLGIATESKLHSSLNWDTGLVYAKAQNRARQWMDAPANQLTPTIFAEQIEKFAQGLENTEVYVRDLEWIKEKKMGSFLSVAAGSEQKPRLVEVHYRGGTADQKPIAFVGKGITFDTGGISLKPSTNMHDMKGDMGGAATSLAATLAVAELKLPVNVICVVALSENMPNGNATKPGDVVTAMNGKSIEILNTDAEGRLVMADALYYTCSTYQPHTVMTVATLTGAIVIALGNVYAAAFSTSESLWKELENAGKQSGDPFWRMPLNPSYQAQITRSNVADLANIGERGGGSCSAAAFMREFLPKPEAKDEFSNGSAIHDWNEDPSFGLRYAHLDIAGVMDTASDSGYLTKGMSGRPTRTFIELLRNSIL</sequence>
<evidence type="ECO:0000313" key="8">
    <source>
        <dbReference type="EMBL" id="KXN73191.1"/>
    </source>
</evidence>
<dbReference type="Proteomes" id="UP000070444">
    <property type="component" value="Unassembled WGS sequence"/>
</dbReference>
<evidence type="ECO:0000256" key="5">
    <source>
        <dbReference type="ARBA" id="ARBA00022670"/>
    </source>
</evidence>
<dbReference type="PANTHER" id="PTHR11963:SF23">
    <property type="entry name" value="CYTOSOL AMINOPEPTIDASE"/>
    <property type="match status" value="1"/>
</dbReference>
<dbReference type="GO" id="GO:0006508">
    <property type="term" value="P:proteolysis"/>
    <property type="evidence" value="ECO:0007669"/>
    <property type="project" value="UniProtKB-KW"/>
</dbReference>
<evidence type="ECO:0000256" key="2">
    <source>
        <dbReference type="ARBA" id="ARBA00001585"/>
    </source>
</evidence>
<dbReference type="Gene3D" id="3.40.630.10">
    <property type="entry name" value="Zn peptidases"/>
    <property type="match status" value="1"/>
</dbReference>
<dbReference type="OMA" id="WPMPLPE"/>
<dbReference type="InterPro" id="IPR023042">
    <property type="entry name" value="Peptidase_M17_leu_NH2_pept"/>
</dbReference>
<dbReference type="SUPFAM" id="SSF53187">
    <property type="entry name" value="Zn-dependent exopeptidases"/>
    <property type="match status" value="1"/>
</dbReference>
<accession>A0A137PE26</accession>
<dbReference type="PANTHER" id="PTHR11963">
    <property type="entry name" value="LEUCINE AMINOPEPTIDASE-RELATED"/>
    <property type="match status" value="1"/>
</dbReference>
<feature type="domain" description="Cytosol aminopeptidase" evidence="7">
    <location>
        <begin position="330"/>
        <end position="337"/>
    </location>
</feature>
<dbReference type="PROSITE" id="PS00631">
    <property type="entry name" value="CYTOSOL_AP"/>
    <property type="match status" value="1"/>
</dbReference>
<evidence type="ECO:0000256" key="1">
    <source>
        <dbReference type="ARBA" id="ARBA00000135"/>
    </source>
</evidence>
<reference evidence="8 9" key="1">
    <citation type="journal article" date="2015" name="Genome Biol. Evol.">
        <title>Phylogenomic analyses indicate that early fungi evolved digesting cell walls of algal ancestors of land plants.</title>
        <authorList>
            <person name="Chang Y."/>
            <person name="Wang S."/>
            <person name="Sekimoto S."/>
            <person name="Aerts A.L."/>
            <person name="Choi C."/>
            <person name="Clum A."/>
            <person name="LaButti K.M."/>
            <person name="Lindquist E.A."/>
            <person name="Yee Ngan C."/>
            <person name="Ohm R.A."/>
            <person name="Salamov A.A."/>
            <person name="Grigoriev I.V."/>
            <person name="Spatafora J.W."/>
            <person name="Berbee M.L."/>
        </authorList>
    </citation>
    <scope>NUCLEOTIDE SEQUENCE [LARGE SCALE GENOMIC DNA]</scope>
    <source>
        <strain evidence="8 9">NRRL 28638</strain>
    </source>
</reference>
<dbReference type="GO" id="GO:0030145">
    <property type="term" value="F:manganese ion binding"/>
    <property type="evidence" value="ECO:0007669"/>
    <property type="project" value="InterPro"/>
</dbReference>
<dbReference type="PRINTS" id="PR00481">
    <property type="entry name" value="LAMNOPPTDASE"/>
</dbReference>
<dbReference type="Gene3D" id="3.40.220.10">
    <property type="entry name" value="Leucine Aminopeptidase, subunit E, domain 1"/>
    <property type="match status" value="1"/>
</dbReference>
<dbReference type="InterPro" id="IPR011356">
    <property type="entry name" value="Leucine_aapep/pepB"/>
</dbReference>
<dbReference type="AlphaFoldDB" id="A0A137PE26"/>
<evidence type="ECO:0000313" key="9">
    <source>
        <dbReference type="Proteomes" id="UP000070444"/>
    </source>
</evidence>
<dbReference type="InterPro" id="IPR008283">
    <property type="entry name" value="Peptidase_M17_N"/>
</dbReference>
<evidence type="ECO:0000259" key="7">
    <source>
        <dbReference type="PROSITE" id="PS00631"/>
    </source>
</evidence>
<dbReference type="HAMAP" id="MF_00181">
    <property type="entry name" value="Cytosol_peptidase_M17"/>
    <property type="match status" value="1"/>
</dbReference>
<dbReference type="Pfam" id="PF02789">
    <property type="entry name" value="Peptidase_M17_N"/>
    <property type="match status" value="1"/>
</dbReference>
<evidence type="ECO:0000256" key="4">
    <source>
        <dbReference type="ARBA" id="ARBA00022438"/>
    </source>
</evidence>
<keyword evidence="9" id="KW-1185">Reference proteome</keyword>
<keyword evidence="4 8" id="KW-0031">Aminopeptidase</keyword>
<gene>
    <name evidence="8" type="ORF">CONCODRAFT_36067</name>
</gene>
<dbReference type="OrthoDB" id="412814at2759"/>
<keyword evidence="6" id="KW-0378">Hydrolase</keyword>